<proteinExistence type="predicted"/>
<dbReference type="OrthoDB" id="6884957at2759"/>
<dbReference type="Proteomes" id="UP000054359">
    <property type="component" value="Unassembled WGS sequence"/>
</dbReference>
<accession>A0A087UBY8</accession>
<sequence>MDIYFMLSTPDHWCLVPEVASSNLSLHQQKALIREPSNPLCAMHDINYTEYLDSKTLTTVNNSRSRLCLNGWQYDKSYYDY</sequence>
<gene>
    <name evidence="1" type="ORF">X975_04444</name>
</gene>
<reference evidence="1 2" key="1">
    <citation type="submission" date="2013-11" db="EMBL/GenBank/DDBJ databases">
        <title>Genome sequencing of Stegodyphus mimosarum.</title>
        <authorList>
            <person name="Bechsgaard J."/>
        </authorList>
    </citation>
    <scope>NUCLEOTIDE SEQUENCE [LARGE SCALE GENOMIC DNA]</scope>
</reference>
<name>A0A087UBY8_STEMI</name>
<dbReference type="EMBL" id="KK119149">
    <property type="protein sequence ID" value="KFM74877.1"/>
    <property type="molecule type" value="Genomic_DNA"/>
</dbReference>
<dbReference type="STRING" id="407821.A0A087UBY8"/>
<dbReference type="AlphaFoldDB" id="A0A087UBY8"/>
<feature type="non-terminal residue" evidence="1">
    <location>
        <position position="81"/>
    </location>
</feature>
<keyword evidence="2" id="KW-1185">Reference proteome</keyword>
<evidence type="ECO:0000313" key="2">
    <source>
        <dbReference type="Proteomes" id="UP000054359"/>
    </source>
</evidence>
<evidence type="ECO:0000313" key="1">
    <source>
        <dbReference type="EMBL" id="KFM74877.1"/>
    </source>
</evidence>
<organism evidence="1 2">
    <name type="scientific">Stegodyphus mimosarum</name>
    <name type="common">African social velvet spider</name>
    <dbReference type="NCBI Taxonomy" id="407821"/>
    <lineage>
        <taxon>Eukaryota</taxon>
        <taxon>Metazoa</taxon>
        <taxon>Ecdysozoa</taxon>
        <taxon>Arthropoda</taxon>
        <taxon>Chelicerata</taxon>
        <taxon>Arachnida</taxon>
        <taxon>Araneae</taxon>
        <taxon>Araneomorphae</taxon>
        <taxon>Entelegynae</taxon>
        <taxon>Eresoidea</taxon>
        <taxon>Eresidae</taxon>
        <taxon>Stegodyphus</taxon>
    </lineage>
</organism>
<protein>
    <submittedName>
        <fullName evidence="1">Uncharacterized protein</fullName>
    </submittedName>
</protein>